<keyword evidence="1" id="KW-0812">Transmembrane</keyword>
<dbReference type="Pfam" id="PF06197">
    <property type="entry name" value="DUF998"/>
    <property type="match status" value="1"/>
</dbReference>
<keyword evidence="1" id="KW-1133">Transmembrane helix</keyword>
<dbReference type="Proteomes" id="UP001430455">
    <property type="component" value="Unassembled WGS sequence"/>
</dbReference>
<feature type="transmembrane region" description="Helical" evidence="1">
    <location>
        <begin position="94"/>
        <end position="113"/>
    </location>
</feature>
<name>A0AAW4P872_9EURY</name>
<accession>A0AAW4P872</accession>
<reference evidence="2 3" key="1">
    <citation type="submission" date="2021-06" db="EMBL/GenBank/DDBJ databases">
        <title>Halomicroarcula sp. a new haloarchaeum isolated from saline soil.</title>
        <authorList>
            <person name="Duran-Viseras A."/>
            <person name="Sanchez-Porro C."/>
            <person name="Ventosa A."/>
        </authorList>
    </citation>
    <scope>NUCLEOTIDE SEQUENCE [LARGE SCALE GENOMIC DNA]</scope>
    <source>
        <strain evidence="2 3">F27</strain>
    </source>
</reference>
<dbReference type="PANTHER" id="PTHR42241:SF2">
    <property type="entry name" value="HYPOTHETICAL MEMBRANE PROTEIN, CONSERVED, DUF998 FAMILY"/>
    <property type="match status" value="1"/>
</dbReference>
<evidence type="ECO:0000313" key="2">
    <source>
        <dbReference type="EMBL" id="MBX0293962.1"/>
    </source>
</evidence>
<organism evidence="2 3">
    <name type="scientific">Haloarcula nitratireducens</name>
    <dbReference type="NCBI Taxonomy" id="2487749"/>
    <lineage>
        <taxon>Archaea</taxon>
        <taxon>Methanobacteriati</taxon>
        <taxon>Methanobacteriota</taxon>
        <taxon>Stenosarchaea group</taxon>
        <taxon>Halobacteria</taxon>
        <taxon>Halobacteriales</taxon>
        <taxon>Haloarculaceae</taxon>
        <taxon>Haloarcula</taxon>
    </lineage>
</organism>
<dbReference type="RefSeq" id="WP_220578646.1">
    <property type="nucleotide sequence ID" value="NZ_RKLT01000001.1"/>
</dbReference>
<protein>
    <submittedName>
        <fullName evidence="2">DUF998 domain-containing protein</fullName>
    </submittedName>
</protein>
<sequence length="213" mass="21985">MSESDDTLDRFGGWAGVASVVLTNAAIAGATLASPSFAWTDHALSNLGQPGDPVATPVTTLLFDGGLVLGGLVGLLFSYTLWVESANLAERLAALPLCVALLGMVGVGVFPYAQPLHGPAAITLYLASMVTMALYAVGNALAGAIGRAAGTVALVALHVGVWWWWLSGGGLSRGGLAVPELFGSLLFSAWVLWTAHWHLRGGRAGGHDARLQR</sequence>
<proteinExistence type="predicted"/>
<gene>
    <name evidence="2" type="ORF">EGH23_03585</name>
</gene>
<dbReference type="AlphaFoldDB" id="A0AAW4P872"/>
<evidence type="ECO:0000313" key="3">
    <source>
        <dbReference type="Proteomes" id="UP001430455"/>
    </source>
</evidence>
<feature type="transmembrane region" description="Helical" evidence="1">
    <location>
        <begin position="171"/>
        <end position="193"/>
    </location>
</feature>
<comment type="caution">
    <text evidence="2">The sequence shown here is derived from an EMBL/GenBank/DDBJ whole genome shotgun (WGS) entry which is preliminary data.</text>
</comment>
<feature type="transmembrane region" description="Helical" evidence="1">
    <location>
        <begin position="58"/>
        <end position="82"/>
    </location>
</feature>
<dbReference type="EMBL" id="RKLT01000001">
    <property type="protein sequence ID" value="MBX0293962.1"/>
    <property type="molecule type" value="Genomic_DNA"/>
</dbReference>
<keyword evidence="1" id="KW-0472">Membrane</keyword>
<feature type="transmembrane region" description="Helical" evidence="1">
    <location>
        <begin position="119"/>
        <end position="137"/>
    </location>
</feature>
<dbReference type="InterPro" id="IPR009339">
    <property type="entry name" value="DUF998"/>
</dbReference>
<dbReference type="PANTHER" id="PTHR42241">
    <property type="entry name" value="HYPOTHETICAL MEMBRANE PROTEIN, CONSERVED, DUF998 FAMILY"/>
    <property type="match status" value="1"/>
</dbReference>
<keyword evidence="3" id="KW-1185">Reference proteome</keyword>
<evidence type="ECO:0000256" key="1">
    <source>
        <dbReference type="SAM" id="Phobius"/>
    </source>
</evidence>
<feature type="transmembrane region" description="Helical" evidence="1">
    <location>
        <begin position="144"/>
        <end position="165"/>
    </location>
</feature>
<feature type="transmembrane region" description="Helical" evidence="1">
    <location>
        <begin position="12"/>
        <end position="38"/>
    </location>
</feature>